<dbReference type="Proteomes" id="UP001325680">
    <property type="component" value="Chromosome"/>
</dbReference>
<dbReference type="Pfam" id="PF06831">
    <property type="entry name" value="H2TH"/>
    <property type="match status" value="1"/>
</dbReference>
<organism evidence="11 12">
    <name type="scientific">Niabella yanshanensis</name>
    <dbReference type="NCBI Taxonomy" id="577386"/>
    <lineage>
        <taxon>Bacteria</taxon>
        <taxon>Pseudomonadati</taxon>
        <taxon>Bacteroidota</taxon>
        <taxon>Chitinophagia</taxon>
        <taxon>Chitinophagales</taxon>
        <taxon>Chitinophagaceae</taxon>
        <taxon>Niabella</taxon>
    </lineage>
</organism>
<dbReference type="InterPro" id="IPR015886">
    <property type="entry name" value="H2TH_FPG"/>
</dbReference>
<evidence type="ECO:0000256" key="4">
    <source>
        <dbReference type="ARBA" id="ARBA00022801"/>
    </source>
</evidence>
<dbReference type="SUPFAM" id="SSF81624">
    <property type="entry name" value="N-terminal domain of MutM-like DNA repair proteins"/>
    <property type="match status" value="1"/>
</dbReference>
<dbReference type="SMART" id="SM00898">
    <property type="entry name" value="Fapy_DNA_glyco"/>
    <property type="match status" value="1"/>
</dbReference>
<keyword evidence="12" id="KW-1185">Reference proteome</keyword>
<keyword evidence="3" id="KW-0227">DNA damage</keyword>
<evidence type="ECO:0000256" key="9">
    <source>
        <dbReference type="ARBA" id="ARBA00023295"/>
    </source>
</evidence>
<dbReference type="Gene3D" id="3.20.190.10">
    <property type="entry name" value="MutM-like, N-terminal"/>
    <property type="match status" value="1"/>
</dbReference>
<evidence type="ECO:0000313" key="11">
    <source>
        <dbReference type="EMBL" id="WQD36875.1"/>
    </source>
</evidence>
<dbReference type="InterPro" id="IPR012319">
    <property type="entry name" value="FPG_cat"/>
</dbReference>
<accession>A0ABZ0W0T9</accession>
<dbReference type="SMART" id="SM01232">
    <property type="entry name" value="H2TH"/>
    <property type="match status" value="1"/>
</dbReference>
<proteinExistence type="inferred from homology"/>
<dbReference type="Pfam" id="PF01149">
    <property type="entry name" value="Fapy_DNA_glyco"/>
    <property type="match status" value="1"/>
</dbReference>
<comment type="catalytic activity">
    <reaction evidence="1">
        <text>Hydrolysis of DNA containing ring-opened 7-methylguanine residues, releasing 2,6-diamino-4-hydroxy-5-(N-methyl)formamidopyrimidine.</text>
        <dbReference type="EC" id="3.2.2.23"/>
    </reaction>
</comment>
<evidence type="ECO:0000256" key="3">
    <source>
        <dbReference type="ARBA" id="ARBA00022763"/>
    </source>
</evidence>
<evidence type="ECO:0000259" key="10">
    <source>
        <dbReference type="PROSITE" id="PS51068"/>
    </source>
</evidence>
<keyword evidence="5" id="KW-0238">DNA-binding</keyword>
<evidence type="ECO:0000256" key="6">
    <source>
        <dbReference type="ARBA" id="ARBA00023204"/>
    </source>
</evidence>
<dbReference type="RefSeq" id="WP_114793199.1">
    <property type="nucleotide sequence ID" value="NZ_CP139960.1"/>
</dbReference>
<sequence length="241" mass="27379">MPEGPSILLLKKQLQPFVGKTVKRAGGYGPMPTDWINGRKLKEVQTHGKHLYFIFTNGVVQLHLGLFGDVLINERKKVNRKFFLEFAKGEINGYVVSVKKIESKEDLFDPRTDILSSGFDAAYVKSLIGKKPEKEIAALLMDQQIFSGAGNKIRVEALYRAGIHPLSKAGKIPPKALSKLITAVRNYAKTFYHNLERAGTNKDFKAYQQEHDQQGNEITMKYLAKEKRKVYFSERVQKLYS</sequence>
<dbReference type="PANTHER" id="PTHR22993">
    <property type="entry name" value="FORMAMIDOPYRIMIDINE-DNA GLYCOSYLASE"/>
    <property type="match status" value="1"/>
</dbReference>
<dbReference type="Gene3D" id="1.10.8.50">
    <property type="match status" value="1"/>
</dbReference>
<reference evidence="11 12" key="1">
    <citation type="submission" date="2023-12" db="EMBL/GenBank/DDBJ databases">
        <title>Genome sequencing and assembly of bacterial species from a model synthetic community.</title>
        <authorList>
            <person name="Hogle S.L."/>
        </authorList>
    </citation>
    <scope>NUCLEOTIDE SEQUENCE [LARGE SCALE GENOMIC DNA]</scope>
    <source>
        <strain evidence="11 12">HAMBI_3031</strain>
    </source>
</reference>
<dbReference type="InterPro" id="IPR010979">
    <property type="entry name" value="Ribosomal_uS13-like_H2TH"/>
</dbReference>
<keyword evidence="7" id="KW-0456">Lyase</keyword>
<evidence type="ECO:0000256" key="7">
    <source>
        <dbReference type="ARBA" id="ARBA00023239"/>
    </source>
</evidence>
<evidence type="ECO:0000256" key="2">
    <source>
        <dbReference type="ARBA" id="ARBA00009409"/>
    </source>
</evidence>
<dbReference type="PROSITE" id="PS51068">
    <property type="entry name" value="FPG_CAT"/>
    <property type="match status" value="1"/>
</dbReference>
<evidence type="ECO:0000256" key="1">
    <source>
        <dbReference type="ARBA" id="ARBA00001668"/>
    </source>
</evidence>
<keyword evidence="6" id="KW-0234">DNA repair</keyword>
<keyword evidence="9" id="KW-0326">Glycosidase</keyword>
<comment type="similarity">
    <text evidence="2">Belongs to the FPG family.</text>
</comment>
<dbReference type="EMBL" id="CP139960">
    <property type="protein sequence ID" value="WQD36875.1"/>
    <property type="molecule type" value="Genomic_DNA"/>
</dbReference>
<dbReference type="SUPFAM" id="SSF46946">
    <property type="entry name" value="S13-like H2TH domain"/>
    <property type="match status" value="1"/>
</dbReference>
<keyword evidence="8" id="KW-0511">Multifunctional enzyme</keyword>
<dbReference type="PANTHER" id="PTHR22993:SF9">
    <property type="entry name" value="FORMAMIDOPYRIMIDINE-DNA GLYCOSYLASE"/>
    <property type="match status" value="1"/>
</dbReference>
<protein>
    <submittedName>
        <fullName evidence="11">DNA-formamidopyrimidine glycosylase family protein</fullName>
    </submittedName>
</protein>
<dbReference type="InterPro" id="IPR035937">
    <property type="entry name" value="FPG_N"/>
</dbReference>
<name>A0ABZ0W0T9_9BACT</name>
<evidence type="ECO:0000256" key="8">
    <source>
        <dbReference type="ARBA" id="ARBA00023268"/>
    </source>
</evidence>
<evidence type="ECO:0000313" key="12">
    <source>
        <dbReference type="Proteomes" id="UP001325680"/>
    </source>
</evidence>
<keyword evidence="4" id="KW-0378">Hydrolase</keyword>
<evidence type="ECO:0000256" key="5">
    <source>
        <dbReference type="ARBA" id="ARBA00023125"/>
    </source>
</evidence>
<gene>
    <name evidence="11" type="ORF">U0035_14480</name>
</gene>
<feature type="domain" description="Formamidopyrimidine-DNA glycosylase catalytic" evidence="10">
    <location>
        <begin position="2"/>
        <end position="93"/>
    </location>
</feature>